<evidence type="ECO:0000256" key="2">
    <source>
        <dbReference type="ARBA" id="ARBA00005005"/>
    </source>
</evidence>
<evidence type="ECO:0000256" key="3">
    <source>
        <dbReference type="ARBA" id="ARBA00005254"/>
    </source>
</evidence>
<dbReference type="InterPro" id="IPR051053">
    <property type="entry name" value="ECH/Chromodomain_protein"/>
</dbReference>
<dbReference type="InterPro" id="IPR029045">
    <property type="entry name" value="ClpP/crotonase-like_dom_sf"/>
</dbReference>
<keyword evidence="7" id="KW-1185">Reference proteome</keyword>
<reference evidence="6 7" key="1">
    <citation type="submission" date="2015-01" db="EMBL/GenBank/DDBJ databases">
        <title>The Genome Sequence of Rhinocladiella mackenzie CBS 650.93.</title>
        <authorList>
            <consortium name="The Broad Institute Genomics Platform"/>
            <person name="Cuomo C."/>
            <person name="de Hoog S."/>
            <person name="Gorbushina A."/>
            <person name="Stielow B."/>
            <person name="Teixiera M."/>
            <person name="Abouelleil A."/>
            <person name="Chapman S.B."/>
            <person name="Priest M."/>
            <person name="Young S.K."/>
            <person name="Wortman J."/>
            <person name="Nusbaum C."/>
            <person name="Birren B."/>
        </authorList>
    </citation>
    <scope>NUCLEOTIDE SEQUENCE [LARGE SCALE GENOMIC DNA]</scope>
    <source>
        <strain evidence="6 7">CBS 650.93</strain>
    </source>
</reference>
<dbReference type="PANTHER" id="PTHR43684:SF3">
    <property type="entry name" value="PEROXISOMAL D3,D2-ENOYL-COA ISOMERASE"/>
    <property type="match status" value="1"/>
</dbReference>
<dbReference type="SUPFAM" id="SSF52096">
    <property type="entry name" value="ClpP/crotonase"/>
    <property type="match status" value="1"/>
</dbReference>
<name>A0A0D2FU09_9EURO</name>
<dbReference type="Gene3D" id="3.90.226.10">
    <property type="entry name" value="2-enoyl-CoA Hydratase, Chain A, domain 1"/>
    <property type="match status" value="1"/>
</dbReference>
<proteinExistence type="inferred from homology"/>
<accession>A0A0D2FU09</accession>
<evidence type="ECO:0008006" key="8">
    <source>
        <dbReference type="Google" id="ProtNLM"/>
    </source>
</evidence>
<dbReference type="GO" id="GO:0006635">
    <property type="term" value="P:fatty acid beta-oxidation"/>
    <property type="evidence" value="ECO:0007669"/>
    <property type="project" value="TreeGrafter"/>
</dbReference>
<comment type="similarity">
    <text evidence="3">Belongs to the enoyl-CoA hydratase/isomerase family.</text>
</comment>
<organism evidence="6 7">
    <name type="scientific">Rhinocladiella mackenziei CBS 650.93</name>
    <dbReference type="NCBI Taxonomy" id="1442369"/>
    <lineage>
        <taxon>Eukaryota</taxon>
        <taxon>Fungi</taxon>
        <taxon>Dikarya</taxon>
        <taxon>Ascomycota</taxon>
        <taxon>Pezizomycotina</taxon>
        <taxon>Eurotiomycetes</taxon>
        <taxon>Chaetothyriomycetidae</taxon>
        <taxon>Chaetothyriales</taxon>
        <taxon>Herpotrichiellaceae</taxon>
        <taxon>Rhinocladiella</taxon>
    </lineage>
</organism>
<dbReference type="EMBL" id="KN847478">
    <property type="protein sequence ID" value="KIX05592.1"/>
    <property type="molecule type" value="Genomic_DNA"/>
</dbReference>
<gene>
    <name evidence="6" type="ORF">Z518_06464</name>
</gene>
<dbReference type="AlphaFoldDB" id="A0A0D2FU09"/>
<dbReference type="GO" id="GO:0016853">
    <property type="term" value="F:isomerase activity"/>
    <property type="evidence" value="ECO:0007669"/>
    <property type="project" value="UniProtKB-KW"/>
</dbReference>
<comment type="pathway">
    <text evidence="2">Lipid metabolism; fatty acid beta-oxidation.</text>
</comment>
<dbReference type="RefSeq" id="XP_013272728.1">
    <property type="nucleotide sequence ID" value="XM_013417274.1"/>
</dbReference>
<dbReference type="HOGENOM" id="CLU_009834_6_0_1"/>
<dbReference type="VEuPathDB" id="FungiDB:Z518_06464"/>
<dbReference type="GO" id="GO:0005782">
    <property type="term" value="C:peroxisomal matrix"/>
    <property type="evidence" value="ECO:0007669"/>
    <property type="project" value="TreeGrafter"/>
</dbReference>
<dbReference type="GeneID" id="25294535"/>
<dbReference type="STRING" id="1442369.A0A0D2FU09"/>
<keyword evidence="5" id="KW-0413">Isomerase</keyword>
<dbReference type="PANTHER" id="PTHR43684">
    <property type="match status" value="1"/>
</dbReference>
<evidence type="ECO:0000313" key="7">
    <source>
        <dbReference type="Proteomes" id="UP000053617"/>
    </source>
</evidence>
<dbReference type="Pfam" id="PF00378">
    <property type="entry name" value="ECH_1"/>
    <property type="match status" value="1"/>
</dbReference>
<sequence length="290" mass="32095">MEAPSAYKYTDIVFEIRGQIGLIKFNRPKSLNSIGGNLRIDTLTALRVLNEHPDTTFTVITGEGRFFCSGADVLPEGNRSEQSYPSQAGKKAAYMARFAEAVELLRSMIKHKKVLVVALNGPAVGAGAAWFPAVADILLASESSYLQTPFSQLGLVPEFGSATHFTHSMGVHRTNDFFMFGRKCSVEELTQWGIVNRVFPAANFHQNVQAFLEAQLRVNDGKSMMEAKRLQNAPLMNQRLLAVHEAADALAERFVEGAPTKRFQQQIDMLRGRSFGNYAIPLAVLELSRQ</sequence>
<comment type="subcellular location">
    <subcellularLocation>
        <location evidence="1">Peroxisome</location>
    </subcellularLocation>
</comment>
<dbReference type="FunFam" id="3.90.226.10:FF:000048">
    <property type="entry name" value="3,2-trans-enoyl-CoA isomerase"/>
    <property type="match status" value="1"/>
</dbReference>
<evidence type="ECO:0000256" key="5">
    <source>
        <dbReference type="ARBA" id="ARBA00023235"/>
    </source>
</evidence>
<dbReference type="Proteomes" id="UP000053617">
    <property type="component" value="Unassembled WGS sequence"/>
</dbReference>
<keyword evidence="4" id="KW-0576">Peroxisome</keyword>
<dbReference type="CDD" id="cd06558">
    <property type="entry name" value="crotonase-like"/>
    <property type="match status" value="1"/>
</dbReference>
<dbReference type="OrthoDB" id="448450at2759"/>
<evidence type="ECO:0000256" key="1">
    <source>
        <dbReference type="ARBA" id="ARBA00004275"/>
    </source>
</evidence>
<protein>
    <recommendedName>
        <fullName evidence="8">Enoyl-CoA hydratase</fullName>
    </recommendedName>
</protein>
<evidence type="ECO:0000256" key="4">
    <source>
        <dbReference type="ARBA" id="ARBA00023140"/>
    </source>
</evidence>
<evidence type="ECO:0000313" key="6">
    <source>
        <dbReference type="EMBL" id="KIX05592.1"/>
    </source>
</evidence>
<dbReference type="InterPro" id="IPR001753">
    <property type="entry name" value="Enoyl-CoA_hydra/iso"/>
</dbReference>